<dbReference type="OrthoDB" id="4272309at2"/>
<accession>A0A2S1Z3L1</accession>
<feature type="region of interest" description="Disordered" evidence="1">
    <location>
        <begin position="1"/>
        <end position="28"/>
    </location>
</feature>
<evidence type="ECO:0000313" key="2">
    <source>
        <dbReference type="EMBL" id="AWK10964.1"/>
    </source>
</evidence>
<evidence type="ECO:0000256" key="1">
    <source>
        <dbReference type="SAM" id="MobiDB-lite"/>
    </source>
</evidence>
<evidence type="ECO:0000313" key="4">
    <source>
        <dbReference type="Proteomes" id="UP000245051"/>
    </source>
</evidence>
<dbReference type="Proteomes" id="UP000245051">
    <property type="component" value="Chromosome"/>
</dbReference>
<name>A0A2S1Z3L1_9ACTN</name>
<proteinExistence type="predicted"/>
<organism evidence="3 5">
    <name type="scientific">Streptomyces spongiicola</name>
    <dbReference type="NCBI Taxonomy" id="1690221"/>
    <lineage>
        <taxon>Bacteria</taxon>
        <taxon>Bacillati</taxon>
        <taxon>Actinomycetota</taxon>
        <taxon>Actinomycetes</taxon>
        <taxon>Kitasatosporales</taxon>
        <taxon>Streptomycetaceae</taxon>
        <taxon>Streptomyces</taxon>
    </lineage>
</organism>
<dbReference type="RefSeq" id="WP_109295856.1">
    <property type="nucleotide sequence ID" value="NZ_BGZL01000019.1"/>
</dbReference>
<evidence type="ECO:0000313" key="5">
    <source>
        <dbReference type="Proteomes" id="UP000265354"/>
    </source>
</evidence>
<sequence>MATTPAHNSSVREALPPPTDGEMSHRAAADEVATDTLPFVSHIAPIARDLRYDGTRDEMLMPVEVHFRGGTRLPTVMRVEPGRVELLSIQLAQAIDRRQRGLDAGAQGL</sequence>
<dbReference type="AlphaFoldDB" id="A0A2S1Z3L1"/>
<dbReference type="Proteomes" id="UP000265354">
    <property type="component" value="Unassembled WGS sequence"/>
</dbReference>
<evidence type="ECO:0000313" key="3">
    <source>
        <dbReference type="EMBL" id="GBQ03538.1"/>
    </source>
</evidence>
<dbReference type="KEGG" id="sspo:DDQ41_20925"/>
<reference evidence="3 5" key="2">
    <citation type="submission" date="2018-07" db="EMBL/GenBank/DDBJ databases">
        <title>Whole Genome Shotgun Sequence of Streptomyces spongiicola strain 531S.</title>
        <authorList>
            <person name="Dohra H."/>
            <person name="Kodani S."/>
        </authorList>
    </citation>
    <scope>NUCLEOTIDE SEQUENCE [LARGE SCALE GENOMIC DNA]</scope>
    <source>
        <strain evidence="3 5">531S</strain>
    </source>
</reference>
<protein>
    <submittedName>
        <fullName evidence="3">Uncharacterized protein</fullName>
    </submittedName>
</protein>
<dbReference type="EMBL" id="CP029254">
    <property type="protein sequence ID" value="AWK10964.1"/>
    <property type="molecule type" value="Genomic_DNA"/>
</dbReference>
<feature type="compositionally biased region" description="Polar residues" evidence="1">
    <location>
        <begin position="1"/>
        <end position="11"/>
    </location>
</feature>
<dbReference type="EMBL" id="BGZL01000019">
    <property type="protein sequence ID" value="GBQ03538.1"/>
    <property type="molecule type" value="Genomic_DNA"/>
</dbReference>
<keyword evidence="4" id="KW-1185">Reference proteome</keyword>
<reference evidence="2 4" key="1">
    <citation type="submission" date="2018-05" db="EMBL/GenBank/DDBJ databases">
        <title>Complete genome sequence of the Type Strain of Streptomyces spongiicola HNM0071, the producer of staurosporine.</title>
        <authorList>
            <person name="Zhou S."/>
            <person name="Huang X."/>
        </authorList>
    </citation>
    <scope>NUCLEOTIDE SEQUENCE [LARGE SCALE GENOMIC DNA]</scope>
    <source>
        <strain evidence="2 4">HNM0071</strain>
    </source>
</reference>
<gene>
    <name evidence="2" type="ORF">DDQ41_20925</name>
    <name evidence="3" type="ORF">SSP531S_50130</name>
</gene>